<gene>
    <name evidence="2" type="ORF">BLNAU_4553</name>
</gene>
<feature type="region of interest" description="Disordered" evidence="1">
    <location>
        <begin position="39"/>
        <end position="168"/>
    </location>
</feature>
<reference evidence="2 3" key="1">
    <citation type="journal article" date="2022" name="bioRxiv">
        <title>Genomics of Preaxostyla Flagellates Illuminates Evolutionary Transitions and the Path Towards Mitochondrial Loss.</title>
        <authorList>
            <person name="Novak L.V.F."/>
            <person name="Treitli S.C."/>
            <person name="Pyrih J."/>
            <person name="Halakuc P."/>
            <person name="Pipaliya S.V."/>
            <person name="Vacek V."/>
            <person name="Brzon O."/>
            <person name="Soukal P."/>
            <person name="Eme L."/>
            <person name="Dacks J.B."/>
            <person name="Karnkowska A."/>
            <person name="Elias M."/>
            <person name="Hampl V."/>
        </authorList>
    </citation>
    <scope>NUCLEOTIDE SEQUENCE [LARGE SCALE GENOMIC DNA]</scope>
    <source>
        <strain evidence="2">NAU3</strain>
        <tissue evidence="2">Gut</tissue>
    </source>
</reference>
<organism evidence="2 3">
    <name type="scientific">Blattamonas nauphoetae</name>
    <dbReference type="NCBI Taxonomy" id="2049346"/>
    <lineage>
        <taxon>Eukaryota</taxon>
        <taxon>Metamonada</taxon>
        <taxon>Preaxostyla</taxon>
        <taxon>Oxymonadida</taxon>
        <taxon>Blattamonas</taxon>
    </lineage>
</organism>
<feature type="region of interest" description="Disordered" evidence="1">
    <location>
        <begin position="195"/>
        <end position="232"/>
    </location>
</feature>
<proteinExistence type="predicted"/>
<accession>A0ABQ9Y9G0</accession>
<dbReference type="Proteomes" id="UP001281761">
    <property type="component" value="Unassembled WGS sequence"/>
</dbReference>
<protein>
    <submittedName>
        <fullName evidence="2">Uncharacterized protein</fullName>
    </submittedName>
</protein>
<sequence>MANRNVPKSKVKRTSMSLEQETRMMEDKLLALRLQMEEERKKRAARKQEGGFFWAAGQKGSLKSVPKSRPQQARNLSSAEANFLTARSSSAGADDGPRRAVEGPTISPPTVVTSSCGPDEGDIRDESSYPALPQWEPGDKVMYVGGKKPQETAEEPAGNGEDDWVNPFDAQPKAVTKAAGVETSTEPDNTVILRPRATSAPQKQPKKFSAPSASRQAGAEAATITKNDQPPKRTLRQQMMGKKVLKEMEGDLDMKIKTNTISTQQ</sequence>
<feature type="compositionally biased region" description="Polar residues" evidence="1">
    <location>
        <begin position="69"/>
        <end position="91"/>
    </location>
</feature>
<feature type="compositionally biased region" description="Basic and acidic residues" evidence="1">
    <location>
        <begin position="39"/>
        <end position="49"/>
    </location>
</feature>
<comment type="caution">
    <text evidence="2">The sequence shown here is derived from an EMBL/GenBank/DDBJ whole genome shotgun (WGS) entry which is preliminary data.</text>
</comment>
<evidence type="ECO:0000313" key="2">
    <source>
        <dbReference type="EMBL" id="KAK2960336.1"/>
    </source>
</evidence>
<evidence type="ECO:0000313" key="3">
    <source>
        <dbReference type="Proteomes" id="UP001281761"/>
    </source>
</evidence>
<feature type="region of interest" description="Disordered" evidence="1">
    <location>
        <begin position="1"/>
        <end position="22"/>
    </location>
</feature>
<dbReference type="EMBL" id="JARBJD010000023">
    <property type="protein sequence ID" value="KAK2960336.1"/>
    <property type="molecule type" value="Genomic_DNA"/>
</dbReference>
<name>A0ABQ9Y9G0_9EUKA</name>
<evidence type="ECO:0000256" key="1">
    <source>
        <dbReference type="SAM" id="MobiDB-lite"/>
    </source>
</evidence>
<keyword evidence="3" id="KW-1185">Reference proteome</keyword>